<dbReference type="GO" id="GO:0045596">
    <property type="term" value="P:negative regulation of cell differentiation"/>
    <property type="evidence" value="ECO:0007669"/>
    <property type="project" value="UniProtKB-ARBA"/>
</dbReference>
<dbReference type="GO" id="GO:0005634">
    <property type="term" value="C:nucleus"/>
    <property type="evidence" value="ECO:0007669"/>
    <property type="project" value="UniProtKB-SubCell"/>
</dbReference>
<dbReference type="GO" id="GO:0045892">
    <property type="term" value="P:negative regulation of DNA-templated transcription"/>
    <property type="evidence" value="ECO:0007669"/>
    <property type="project" value="UniProtKB-ARBA"/>
</dbReference>
<dbReference type="PROSITE" id="PS50157">
    <property type="entry name" value="ZINC_FINGER_C2H2_2"/>
    <property type="match status" value="4"/>
</dbReference>
<dbReference type="FunFam" id="3.30.160.60:FF:000452">
    <property type="entry name" value="Transcription factor Ovo-like 2"/>
    <property type="match status" value="1"/>
</dbReference>
<dbReference type="Gene3D" id="3.30.160.60">
    <property type="entry name" value="Classic Zinc Finger"/>
    <property type="match status" value="2"/>
</dbReference>
<dbReference type="GO" id="GO:0009913">
    <property type="term" value="P:epidermal cell differentiation"/>
    <property type="evidence" value="ECO:0007669"/>
    <property type="project" value="TreeGrafter"/>
</dbReference>
<evidence type="ECO:0000256" key="1">
    <source>
        <dbReference type="ARBA" id="ARBA00004123"/>
    </source>
</evidence>
<dbReference type="SUPFAM" id="SSF57667">
    <property type="entry name" value="beta-beta-alpha zinc fingers"/>
    <property type="match status" value="2"/>
</dbReference>
<evidence type="ECO:0000259" key="10">
    <source>
        <dbReference type="PROSITE" id="PS50157"/>
    </source>
</evidence>
<dbReference type="InterPro" id="IPR036236">
    <property type="entry name" value="Znf_C2H2_sf"/>
</dbReference>
<evidence type="ECO:0000313" key="12">
    <source>
        <dbReference type="RefSeq" id="XP_032830090.1"/>
    </source>
</evidence>
<dbReference type="PANTHER" id="PTHR10032:SF271">
    <property type="entry name" value="RH12261P-RELATED"/>
    <property type="match status" value="1"/>
</dbReference>
<dbReference type="KEGG" id="pmrn:116953895"/>
<keyword evidence="6" id="KW-0862">Zinc</keyword>
<accession>A0AAJ7XD95</accession>
<evidence type="ECO:0000313" key="11">
    <source>
        <dbReference type="Proteomes" id="UP001318040"/>
    </source>
</evidence>
<sequence length="267" mass="29139">MPRAFLVKKRCPSQGSRQAWSQLRDDERADHYIPEAMVTSAPTPVAWGAPSGGSPSHAGEHEAPTVERPVGSQTAETALPMHYGSSGGGVDVCSGSSSSCGGSGGAGSPMSDITKMEDGGMGHLSCHLCGKAFHLVRMLNRHMKCHSDIKKHVCNFCGKGFNDTFDLKRHVRTHTGVRPYKCEACSKAFTQRCSLESHLKKIHGVSQRYAYKERRTKLYVCEECGFTASSQEAFVVHLRESHPDSAQLRKVTRRPACIQTALQPSNH</sequence>
<dbReference type="GO" id="GO:0045616">
    <property type="term" value="P:regulation of keratinocyte differentiation"/>
    <property type="evidence" value="ECO:0007669"/>
    <property type="project" value="UniProtKB-ARBA"/>
</dbReference>
<feature type="domain" description="C2H2-type" evidence="10">
    <location>
        <begin position="219"/>
        <end position="247"/>
    </location>
</feature>
<dbReference type="GO" id="GO:0000978">
    <property type="term" value="F:RNA polymerase II cis-regulatory region sequence-specific DNA binding"/>
    <property type="evidence" value="ECO:0007669"/>
    <property type="project" value="TreeGrafter"/>
</dbReference>
<evidence type="ECO:0000256" key="8">
    <source>
        <dbReference type="PROSITE-ProRule" id="PRU00042"/>
    </source>
</evidence>
<keyword evidence="7" id="KW-0539">Nucleus</keyword>
<organism evidence="11 12">
    <name type="scientific">Petromyzon marinus</name>
    <name type="common">Sea lamprey</name>
    <dbReference type="NCBI Taxonomy" id="7757"/>
    <lineage>
        <taxon>Eukaryota</taxon>
        <taxon>Metazoa</taxon>
        <taxon>Chordata</taxon>
        <taxon>Craniata</taxon>
        <taxon>Vertebrata</taxon>
        <taxon>Cyclostomata</taxon>
        <taxon>Hyperoartia</taxon>
        <taxon>Petromyzontiformes</taxon>
        <taxon>Petromyzontidae</taxon>
        <taxon>Petromyzon</taxon>
    </lineage>
</organism>
<keyword evidence="4" id="KW-0677">Repeat</keyword>
<protein>
    <submittedName>
        <fullName evidence="12">Transcription factor Ovo-like 1</fullName>
    </submittedName>
</protein>
<evidence type="ECO:0000256" key="6">
    <source>
        <dbReference type="ARBA" id="ARBA00022833"/>
    </source>
</evidence>
<evidence type="ECO:0000256" key="7">
    <source>
        <dbReference type="ARBA" id="ARBA00023242"/>
    </source>
</evidence>
<dbReference type="PROSITE" id="PS00028">
    <property type="entry name" value="ZINC_FINGER_C2H2_1"/>
    <property type="match status" value="3"/>
</dbReference>
<feature type="region of interest" description="Disordered" evidence="9">
    <location>
        <begin position="44"/>
        <end position="71"/>
    </location>
</feature>
<evidence type="ECO:0000256" key="4">
    <source>
        <dbReference type="ARBA" id="ARBA00022737"/>
    </source>
</evidence>
<dbReference type="FunFam" id="3.30.160.60:FF:001250">
    <property type="entry name" value="putative transcription factor ovo-like protein 3"/>
    <property type="match status" value="1"/>
</dbReference>
<dbReference type="Proteomes" id="UP001318040">
    <property type="component" value="Chromosome 53"/>
</dbReference>
<reference evidence="12" key="1">
    <citation type="submission" date="2025-08" db="UniProtKB">
        <authorList>
            <consortium name="RefSeq"/>
        </authorList>
    </citation>
    <scope>IDENTIFICATION</scope>
    <source>
        <tissue evidence="12">Sperm</tissue>
    </source>
</reference>
<dbReference type="GO" id="GO:0000981">
    <property type="term" value="F:DNA-binding transcription factor activity, RNA polymerase II-specific"/>
    <property type="evidence" value="ECO:0007669"/>
    <property type="project" value="TreeGrafter"/>
</dbReference>
<dbReference type="PANTHER" id="PTHR10032">
    <property type="entry name" value="ZINC FINGER PROTEIN WITH KRAB AND SCAN DOMAINS"/>
    <property type="match status" value="1"/>
</dbReference>
<dbReference type="Pfam" id="PF00096">
    <property type="entry name" value="zf-C2H2"/>
    <property type="match status" value="1"/>
</dbReference>
<evidence type="ECO:0000256" key="3">
    <source>
        <dbReference type="ARBA" id="ARBA00022723"/>
    </source>
</evidence>
<dbReference type="GO" id="GO:0008270">
    <property type="term" value="F:zinc ion binding"/>
    <property type="evidence" value="ECO:0007669"/>
    <property type="project" value="UniProtKB-KW"/>
</dbReference>
<feature type="compositionally biased region" description="Low complexity" evidence="9">
    <location>
        <begin position="48"/>
        <end position="57"/>
    </location>
</feature>
<dbReference type="GeneID" id="116953895"/>
<evidence type="ECO:0000256" key="5">
    <source>
        <dbReference type="ARBA" id="ARBA00022771"/>
    </source>
</evidence>
<name>A0AAJ7XD95_PETMA</name>
<dbReference type="InterPro" id="IPR027756">
    <property type="entry name" value="Ovo-like"/>
</dbReference>
<dbReference type="AlphaFoldDB" id="A0AAJ7XD95"/>
<comment type="subcellular location">
    <subcellularLocation>
        <location evidence="1">Nucleus</location>
    </subcellularLocation>
</comment>
<proteinExistence type="inferred from homology"/>
<dbReference type="RefSeq" id="XP_032830090.1">
    <property type="nucleotide sequence ID" value="XM_032974199.1"/>
</dbReference>
<dbReference type="GO" id="GO:0010837">
    <property type="term" value="P:regulation of keratinocyte proliferation"/>
    <property type="evidence" value="ECO:0007669"/>
    <property type="project" value="UniProtKB-ARBA"/>
</dbReference>
<dbReference type="Pfam" id="PF13894">
    <property type="entry name" value="zf-C2H2_4"/>
    <property type="match status" value="1"/>
</dbReference>
<gene>
    <name evidence="12" type="primary">LOC116953895</name>
</gene>
<keyword evidence="5 8" id="KW-0863">Zinc-finger</keyword>
<feature type="domain" description="C2H2-type" evidence="10">
    <location>
        <begin position="180"/>
        <end position="208"/>
    </location>
</feature>
<evidence type="ECO:0000256" key="2">
    <source>
        <dbReference type="ARBA" id="ARBA00006991"/>
    </source>
</evidence>
<feature type="domain" description="C2H2-type" evidence="10">
    <location>
        <begin position="124"/>
        <end position="151"/>
    </location>
</feature>
<keyword evidence="3" id="KW-0479">Metal-binding</keyword>
<dbReference type="InterPro" id="IPR013087">
    <property type="entry name" value="Znf_C2H2_type"/>
</dbReference>
<dbReference type="GO" id="GO:0009968">
    <property type="term" value="P:negative regulation of signal transduction"/>
    <property type="evidence" value="ECO:0007669"/>
    <property type="project" value="UniProtKB-ARBA"/>
</dbReference>
<feature type="domain" description="C2H2-type" evidence="10">
    <location>
        <begin position="152"/>
        <end position="179"/>
    </location>
</feature>
<dbReference type="GO" id="GO:0051241">
    <property type="term" value="P:negative regulation of multicellular organismal process"/>
    <property type="evidence" value="ECO:0007669"/>
    <property type="project" value="UniProtKB-ARBA"/>
</dbReference>
<dbReference type="SMART" id="SM00355">
    <property type="entry name" value="ZnF_C2H2"/>
    <property type="match status" value="4"/>
</dbReference>
<keyword evidence="11" id="KW-1185">Reference proteome</keyword>
<comment type="similarity">
    <text evidence="2">Belongs to the krueppel C2H2-type zinc-finger protein family.</text>
</comment>
<evidence type="ECO:0000256" key="9">
    <source>
        <dbReference type="SAM" id="MobiDB-lite"/>
    </source>
</evidence>